<keyword evidence="3" id="KW-0997">Cell inner membrane</keyword>
<evidence type="ECO:0000256" key="2">
    <source>
        <dbReference type="ARBA" id="ARBA00022475"/>
    </source>
</evidence>
<dbReference type="PANTHER" id="PTHR39579:SF1">
    <property type="entry name" value="INNER MEMBRANE PROTEIN YHCB"/>
    <property type="match status" value="1"/>
</dbReference>
<evidence type="ECO:0000256" key="13">
    <source>
        <dbReference type="SAM" id="MobiDB-lite"/>
    </source>
</evidence>
<feature type="transmembrane region" description="Helical" evidence="14">
    <location>
        <begin position="6"/>
        <end position="26"/>
    </location>
</feature>
<evidence type="ECO:0000256" key="8">
    <source>
        <dbReference type="ARBA" id="ARBA00023136"/>
    </source>
</evidence>
<comment type="caution">
    <text evidence="15">The sequence shown here is derived from an EMBL/GenBank/DDBJ whole genome shotgun (WGS) entry which is preliminary data.</text>
</comment>
<evidence type="ECO:0000256" key="5">
    <source>
        <dbReference type="ARBA" id="ARBA00022692"/>
    </source>
</evidence>
<dbReference type="Proteomes" id="UP001108027">
    <property type="component" value="Unassembled WGS sequence"/>
</dbReference>
<keyword evidence="2" id="KW-1003">Cell membrane</keyword>
<name>A0A9Q3UMX4_9GAMM</name>
<dbReference type="GO" id="GO:0008360">
    <property type="term" value="P:regulation of cell shape"/>
    <property type="evidence" value="ECO:0007669"/>
    <property type="project" value="UniProtKB-KW"/>
</dbReference>
<evidence type="ECO:0000256" key="3">
    <source>
        <dbReference type="ARBA" id="ARBA00022519"/>
    </source>
</evidence>
<keyword evidence="9" id="KW-0131">Cell cycle</keyword>
<evidence type="ECO:0000256" key="7">
    <source>
        <dbReference type="ARBA" id="ARBA00022989"/>
    </source>
</evidence>
<keyword evidence="4" id="KW-0132">Cell division</keyword>
<comment type="similarity">
    <text evidence="10">Belongs to the ZapG family.</text>
</comment>
<keyword evidence="5 14" id="KW-0812">Transmembrane</keyword>
<sequence length="172" mass="19302">MDTLTTHLLTFLAGLIAGAGLLYWLMPARRQASQVIRERDDARNALNHYRDQVDRHFLETADLINELTHSYRTVHQHLSRGAHDLCSETGRKKAAAKSLDATYEPEAPLSQPLDYAPKAQGTLSEDFGLQKKADGPFSPVNVDEDNSPSTVMEPPRDYADVRDDDDESDRPR</sequence>
<evidence type="ECO:0000256" key="12">
    <source>
        <dbReference type="ARBA" id="ARBA00035727"/>
    </source>
</evidence>
<dbReference type="Pfam" id="PF06295">
    <property type="entry name" value="ZapG-like"/>
    <property type="match status" value="1"/>
</dbReference>
<evidence type="ECO:0000256" key="11">
    <source>
        <dbReference type="ARBA" id="ARBA00035703"/>
    </source>
</evidence>
<evidence type="ECO:0000256" key="14">
    <source>
        <dbReference type="SAM" id="Phobius"/>
    </source>
</evidence>
<keyword evidence="6" id="KW-0133">Cell shape</keyword>
<protein>
    <recommendedName>
        <fullName evidence="11">Z-ring associated protein G</fullName>
    </recommendedName>
    <alternativeName>
        <fullName evidence="12">Cell division protein ZapG</fullName>
    </alternativeName>
</protein>
<evidence type="ECO:0000256" key="9">
    <source>
        <dbReference type="ARBA" id="ARBA00023306"/>
    </source>
</evidence>
<evidence type="ECO:0000313" key="15">
    <source>
        <dbReference type="EMBL" id="MCC4308194.1"/>
    </source>
</evidence>
<reference evidence="15" key="1">
    <citation type="submission" date="2021-10" db="EMBL/GenBank/DDBJ databases">
        <title>The diversity and Nitrogen Metabolism of Culturable Nitrate-Utilizing Bacteria Within the Oxygen Minimum Zone of the Changjiang (Yangtze River)Estuary.</title>
        <authorList>
            <person name="Zhang D."/>
            <person name="Zheng J."/>
            <person name="Liu S."/>
            <person name="He W."/>
        </authorList>
    </citation>
    <scope>NUCLEOTIDE SEQUENCE</scope>
    <source>
        <strain evidence="15">FXH-223</strain>
    </source>
</reference>
<dbReference type="GO" id="GO:0051301">
    <property type="term" value="P:cell division"/>
    <property type="evidence" value="ECO:0007669"/>
    <property type="project" value="UniProtKB-KW"/>
</dbReference>
<dbReference type="PANTHER" id="PTHR39579">
    <property type="entry name" value="INNER MEMBRANE PROTEIN YHCB"/>
    <property type="match status" value="1"/>
</dbReference>
<evidence type="ECO:0000256" key="4">
    <source>
        <dbReference type="ARBA" id="ARBA00022618"/>
    </source>
</evidence>
<gene>
    <name evidence="15" type="ORF">LL252_06380</name>
</gene>
<evidence type="ECO:0000313" key="16">
    <source>
        <dbReference type="Proteomes" id="UP001108027"/>
    </source>
</evidence>
<evidence type="ECO:0000256" key="6">
    <source>
        <dbReference type="ARBA" id="ARBA00022960"/>
    </source>
</evidence>
<evidence type="ECO:0000256" key="1">
    <source>
        <dbReference type="ARBA" id="ARBA00004377"/>
    </source>
</evidence>
<proteinExistence type="inferred from homology"/>
<keyword evidence="16" id="KW-1185">Reference proteome</keyword>
<evidence type="ECO:0000256" key="10">
    <source>
        <dbReference type="ARBA" id="ARBA00035657"/>
    </source>
</evidence>
<keyword evidence="7 14" id="KW-1133">Transmembrane helix</keyword>
<accession>A0A9Q3UMX4</accession>
<dbReference type="AlphaFoldDB" id="A0A9Q3UMX4"/>
<keyword evidence="8 14" id="KW-0472">Membrane</keyword>
<comment type="subcellular location">
    <subcellularLocation>
        <location evidence="1">Cell inner membrane</location>
        <topology evidence="1">Single-pass membrane protein</topology>
    </subcellularLocation>
</comment>
<feature type="region of interest" description="Disordered" evidence="13">
    <location>
        <begin position="87"/>
        <end position="172"/>
    </location>
</feature>
<dbReference type="RefSeq" id="WP_228233473.1">
    <property type="nucleotide sequence ID" value="NZ_ARXL01000070.1"/>
</dbReference>
<dbReference type="InterPro" id="IPR009386">
    <property type="entry name" value="ZapG-like"/>
</dbReference>
<dbReference type="GO" id="GO:0005886">
    <property type="term" value="C:plasma membrane"/>
    <property type="evidence" value="ECO:0007669"/>
    <property type="project" value="UniProtKB-SubCell"/>
</dbReference>
<dbReference type="EMBL" id="JAJGNA010000005">
    <property type="protein sequence ID" value="MCC4308194.1"/>
    <property type="molecule type" value="Genomic_DNA"/>
</dbReference>
<feature type="compositionally biased region" description="Acidic residues" evidence="13">
    <location>
        <begin position="162"/>
        <end position="172"/>
    </location>
</feature>
<organism evidence="15 16">
    <name type="scientific">Alloalcanivorax marinus</name>
    <dbReference type="NCBI Taxonomy" id="1177169"/>
    <lineage>
        <taxon>Bacteria</taxon>
        <taxon>Pseudomonadati</taxon>
        <taxon>Pseudomonadota</taxon>
        <taxon>Gammaproteobacteria</taxon>
        <taxon>Oceanospirillales</taxon>
        <taxon>Alcanivoracaceae</taxon>
        <taxon>Alloalcanivorax</taxon>
    </lineage>
</organism>